<organism evidence="3 4">
    <name type="scientific">Tritrichomonas foetus</name>
    <dbReference type="NCBI Taxonomy" id="1144522"/>
    <lineage>
        <taxon>Eukaryota</taxon>
        <taxon>Metamonada</taxon>
        <taxon>Parabasalia</taxon>
        <taxon>Tritrichomonadida</taxon>
        <taxon>Tritrichomonadidae</taxon>
        <taxon>Tritrichomonas</taxon>
    </lineage>
</organism>
<dbReference type="AlphaFoldDB" id="A0A1J4KJ24"/>
<comment type="caution">
    <text evidence="3">The sequence shown here is derived from an EMBL/GenBank/DDBJ whole genome shotgun (WGS) entry which is preliminary data.</text>
</comment>
<evidence type="ECO:0000313" key="4">
    <source>
        <dbReference type="Proteomes" id="UP000179807"/>
    </source>
</evidence>
<dbReference type="SMART" id="SM00139">
    <property type="entry name" value="MyTH4"/>
    <property type="match status" value="1"/>
</dbReference>
<dbReference type="GO" id="GO:0005737">
    <property type="term" value="C:cytoplasm"/>
    <property type="evidence" value="ECO:0007669"/>
    <property type="project" value="TreeGrafter"/>
</dbReference>
<accession>A0A1J4KJ24</accession>
<dbReference type="RefSeq" id="XP_068362948.1">
    <property type="nucleotide sequence ID" value="XM_068501748.1"/>
</dbReference>
<dbReference type="Gene3D" id="1.10.555.10">
    <property type="entry name" value="Rho GTPase activation protein"/>
    <property type="match status" value="1"/>
</dbReference>
<dbReference type="PANTHER" id="PTHR45876">
    <property type="entry name" value="FI04035P"/>
    <property type="match status" value="1"/>
</dbReference>
<dbReference type="SUPFAM" id="SSF48350">
    <property type="entry name" value="GTPase activation domain, GAP"/>
    <property type="match status" value="1"/>
</dbReference>
<dbReference type="Pfam" id="PF00784">
    <property type="entry name" value="MyTH4"/>
    <property type="match status" value="1"/>
</dbReference>
<dbReference type="GO" id="GO:0005856">
    <property type="term" value="C:cytoskeleton"/>
    <property type="evidence" value="ECO:0007669"/>
    <property type="project" value="InterPro"/>
</dbReference>
<dbReference type="FunFam" id="1.10.555.10:FF:000045">
    <property type="entry name" value="RhoGAP domain containing protein"/>
    <property type="match status" value="1"/>
</dbReference>
<reference evidence="3" key="1">
    <citation type="submission" date="2016-10" db="EMBL/GenBank/DDBJ databases">
        <authorList>
            <person name="Benchimol M."/>
            <person name="Almeida L.G."/>
            <person name="Vasconcelos A.T."/>
            <person name="Perreira-Neves A."/>
            <person name="Rosa I.A."/>
            <person name="Tasca T."/>
            <person name="Bogo M.R."/>
            <person name="de Souza W."/>
        </authorList>
    </citation>
    <scope>NUCLEOTIDE SEQUENCE [LARGE SCALE GENOMIC DNA]</scope>
    <source>
        <strain evidence="3">K</strain>
    </source>
</reference>
<feature type="domain" description="MyTH4" evidence="2">
    <location>
        <begin position="142"/>
        <end position="302"/>
    </location>
</feature>
<dbReference type="GeneID" id="94836452"/>
<proteinExistence type="predicted"/>
<dbReference type="PROSITE" id="PS51016">
    <property type="entry name" value="MYTH4"/>
    <property type="match status" value="1"/>
</dbReference>
<evidence type="ECO:0000313" key="3">
    <source>
        <dbReference type="EMBL" id="OHT09812.1"/>
    </source>
</evidence>
<feature type="domain" description="Rho-GAP" evidence="1">
    <location>
        <begin position="316"/>
        <end position="491"/>
    </location>
</feature>
<sequence>MSTTKIYYIYFNEQSGIPYYYEPNSGSTTYTQPTDGMVFDPDTQEPYHFEDEDEISTKIELDVPEEVEKFDEEAVTHEDPFSNREKSFIPAADGGPAYLPTDLQEDIKKFQLADFARQFFRAHRGNHKFTRKRISVDALTEFSSEQLSEPLLEAIDSKISKLAISSFKYILYYTGVLPSKTPAAYADRLINHMYTNPAIRDEVMFQLIKQTRKNPNKDWLQKTWELFIIVVTVFPSSRNSENWIKSHLASESKGSDEIISQYASFAYIRFSARCALGKPLDLANDIGSLQKIPQQIHLGRQIFGSSIYEQIWNQRRSMVKLPIPFVLHHMADMLLKKNCENIEGIFRLPGNMRRVDEMTDELNQGRDSLMSAEVNDIASLMKKWFRDLPDPVVNLEKVDLLENAFEDKTYIEFTESLPKTHKLTLMYLIGFLQHLCKSEAQTKMNAKNYAIVFGPNIVQVRDMNEPMKLKKFSDITIEYLTTLIQSWDTSMIYPLSHEYLQ</sequence>
<dbReference type="PANTHER" id="PTHR45876:SF8">
    <property type="entry name" value="FI04035P"/>
    <property type="match status" value="1"/>
</dbReference>
<dbReference type="InterPro" id="IPR008936">
    <property type="entry name" value="Rho_GTPase_activation_prot"/>
</dbReference>
<dbReference type="PROSITE" id="PS50238">
    <property type="entry name" value="RHOGAP"/>
    <property type="match status" value="1"/>
</dbReference>
<name>A0A1J4KJ24_9EUKA</name>
<dbReference type="GO" id="GO:0007165">
    <property type="term" value="P:signal transduction"/>
    <property type="evidence" value="ECO:0007669"/>
    <property type="project" value="InterPro"/>
</dbReference>
<dbReference type="Proteomes" id="UP000179807">
    <property type="component" value="Unassembled WGS sequence"/>
</dbReference>
<dbReference type="Pfam" id="PF00620">
    <property type="entry name" value="RhoGAP"/>
    <property type="match status" value="1"/>
</dbReference>
<dbReference type="VEuPathDB" id="TrichDB:TRFO_21073"/>
<dbReference type="OrthoDB" id="437889at2759"/>
<evidence type="ECO:0000259" key="1">
    <source>
        <dbReference type="PROSITE" id="PS50238"/>
    </source>
</evidence>
<evidence type="ECO:0000259" key="2">
    <source>
        <dbReference type="PROSITE" id="PS51016"/>
    </source>
</evidence>
<gene>
    <name evidence="3" type="ORF">TRFO_21073</name>
</gene>
<dbReference type="InterPro" id="IPR038185">
    <property type="entry name" value="MyTH4_dom_sf"/>
</dbReference>
<dbReference type="GO" id="GO:0005096">
    <property type="term" value="F:GTPase activator activity"/>
    <property type="evidence" value="ECO:0007669"/>
    <property type="project" value="TreeGrafter"/>
</dbReference>
<dbReference type="InterPro" id="IPR000857">
    <property type="entry name" value="MyTH4_dom"/>
</dbReference>
<dbReference type="Gene3D" id="1.25.40.530">
    <property type="entry name" value="MyTH4 domain"/>
    <property type="match status" value="1"/>
</dbReference>
<dbReference type="EMBL" id="MLAK01000628">
    <property type="protein sequence ID" value="OHT09812.1"/>
    <property type="molecule type" value="Genomic_DNA"/>
</dbReference>
<keyword evidence="4" id="KW-1185">Reference proteome</keyword>
<dbReference type="CDD" id="cd00159">
    <property type="entry name" value="RhoGAP"/>
    <property type="match status" value="1"/>
</dbReference>
<dbReference type="InterPro" id="IPR000198">
    <property type="entry name" value="RhoGAP_dom"/>
</dbReference>
<dbReference type="SMART" id="SM00324">
    <property type="entry name" value="RhoGAP"/>
    <property type="match status" value="1"/>
</dbReference>
<protein>
    <submittedName>
        <fullName evidence="3">RhoGAP domain containing protein</fullName>
    </submittedName>
</protein>